<dbReference type="OrthoDB" id="9797653at2"/>
<reference evidence="2 3" key="1">
    <citation type="submission" date="2007-01" db="EMBL/GenBank/DDBJ databases">
        <authorList>
            <person name="Haygood M."/>
            <person name="Podell S."/>
            <person name="Anderson C."/>
            <person name="Hopkinson B."/>
            <person name="Roe K."/>
            <person name="Barbeau K."/>
            <person name="Gaasterland T."/>
            <person name="Ferriera S."/>
            <person name="Johnson J."/>
            <person name="Kravitz S."/>
            <person name="Beeson K."/>
            <person name="Sutton G."/>
            <person name="Rogers Y.-H."/>
            <person name="Friedman R."/>
            <person name="Frazier M."/>
            <person name="Venter J.C."/>
        </authorList>
    </citation>
    <scope>NUCLEOTIDE SEQUENCE [LARGE SCALE GENOMIC DNA]</scope>
    <source>
        <strain evidence="2 3">ATCC 23134</strain>
    </source>
</reference>
<dbReference type="SUPFAM" id="SSF89796">
    <property type="entry name" value="CoA-transferase family III (CaiB/BaiF)"/>
    <property type="match status" value="1"/>
</dbReference>
<dbReference type="InterPro" id="IPR044855">
    <property type="entry name" value="CoA-Trfase_III_dom3_sf"/>
</dbReference>
<organism evidence="2 3">
    <name type="scientific">Microscilla marina ATCC 23134</name>
    <dbReference type="NCBI Taxonomy" id="313606"/>
    <lineage>
        <taxon>Bacteria</taxon>
        <taxon>Pseudomonadati</taxon>
        <taxon>Bacteroidota</taxon>
        <taxon>Cytophagia</taxon>
        <taxon>Cytophagales</taxon>
        <taxon>Microscillaceae</taxon>
        <taxon>Microscilla</taxon>
    </lineage>
</organism>
<keyword evidence="1 2" id="KW-0808">Transferase</keyword>
<dbReference type="PANTHER" id="PTHR48207:SF3">
    <property type="entry name" value="SUCCINATE--HYDROXYMETHYLGLUTARATE COA-TRANSFERASE"/>
    <property type="match status" value="1"/>
</dbReference>
<dbReference type="RefSeq" id="WP_002702898.1">
    <property type="nucleotide sequence ID" value="NZ_AAWS01000049.1"/>
</dbReference>
<keyword evidence="3" id="KW-1185">Reference proteome</keyword>
<dbReference type="InterPro" id="IPR050483">
    <property type="entry name" value="CoA-transferase_III_domain"/>
</dbReference>
<dbReference type="eggNOG" id="COG1804">
    <property type="taxonomic scope" value="Bacteria"/>
</dbReference>
<comment type="caution">
    <text evidence="2">The sequence shown here is derived from an EMBL/GenBank/DDBJ whole genome shotgun (WGS) entry which is preliminary data.</text>
</comment>
<dbReference type="InterPro" id="IPR023606">
    <property type="entry name" value="CoA-Trfase_III_dom_1_sf"/>
</dbReference>
<dbReference type="Gene3D" id="3.30.1540.10">
    <property type="entry name" value="formyl-coa transferase, domain 3"/>
    <property type="match status" value="1"/>
</dbReference>
<dbReference type="AlphaFoldDB" id="A1ZW43"/>
<accession>A1ZW43</accession>
<dbReference type="Gene3D" id="3.40.50.10540">
    <property type="entry name" value="Crotonobetainyl-coa:carnitine coa-transferase, domain 1"/>
    <property type="match status" value="1"/>
</dbReference>
<name>A1ZW43_MICM2</name>
<evidence type="ECO:0000313" key="2">
    <source>
        <dbReference type="EMBL" id="EAY25406.1"/>
    </source>
</evidence>
<dbReference type="Proteomes" id="UP000004095">
    <property type="component" value="Unassembled WGS sequence"/>
</dbReference>
<dbReference type="GO" id="GO:0008410">
    <property type="term" value="F:CoA-transferase activity"/>
    <property type="evidence" value="ECO:0007669"/>
    <property type="project" value="TreeGrafter"/>
</dbReference>
<evidence type="ECO:0000256" key="1">
    <source>
        <dbReference type="ARBA" id="ARBA00022679"/>
    </source>
</evidence>
<dbReference type="InterPro" id="IPR003673">
    <property type="entry name" value="CoA-Trfase_fam_III"/>
</dbReference>
<dbReference type="EMBL" id="AAWS01000049">
    <property type="protein sequence ID" value="EAY25406.1"/>
    <property type="molecule type" value="Genomic_DNA"/>
</dbReference>
<dbReference type="Pfam" id="PF02515">
    <property type="entry name" value="CoA_transf_3"/>
    <property type="match status" value="1"/>
</dbReference>
<proteinExistence type="predicted"/>
<gene>
    <name evidence="2" type="ORF">M23134_06665</name>
</gene>
<sequence>MQTTIFKGLKVIELASVLAGPSVGMFFAELGAEVIKIENQTTQGDVTRRWKLPSEEKNTAYSAYYCSVNWGKQVKLLNLKDAQDRVEVQELIKSADVVITNYKAGAAEKLGMAATHLQSLNPRLIYAYLSAFGEESHRTAFDVVLQAEAGFLFMTGEPNREPVKMPVALIDILAAHQLKEAILLALYQRTQTGQGSYVSVSLLEAAVASLANQATNWLMAGHVPQRMGTMHPNIAPYGDIFYTRNQKPVILAVGTEKQFIALCQCINLPHLPSDDRFAQNQYRVQNRQALKEALAPAIQTFDLDEIMGVFHKNGVPAGQIRTMPEVFEQKEIQHMILEERMSDNTISKRVKTAAFDLRPNQL</sequence>
<evidence type="ECO:0000313" key="3">
    <source>
        <dbReference type="Proteomes" id="UP000004095"/>
    </source>
</evidence>
<protein>
    <submittedName>
        <fullName evidence="2">Acyl CoA transferase/carnitine dehydratase</fullName>
    </submittedName>
</protein>
<dbReference type="PANTHER" id="PTHR48207">
    <property type="entry name" value="SUCCINATE--HYDROXYMETHYLGLUTARATE COA-TRANSFERASE"/>
    <property type="match status" value="1"/>
</dbReference>